<comment type="similarity">
    <text evidence="1">Belongs to the plant acyltransferase family.</text>
</comment>
<evidence type="ECO:0000313" key="2">
    <source>
        <dbReference type="EnsemblPlants" id="AUR62019094-RA:cds"/>
    </source>
</evidence>
<gene>
    <name evidence="2" type="primary">LOC110709795</name>
</gene>
<dbReference type="InterPro" id="IPR050317">
    <property type="entry name" value="Plant_Fungal_Acyltransferase"/>
</dbReference>
<dbReference type="InterPro" id="IPR023213">
    <property type="entry name" value="CAT-like_dom_sf"/>
</dbReference>
<dbReference type="GeneID" id="110709795"/>
<dbReference type="SMR" id="A0A803LV50"/>
<sequence>MPIPKEDTKKNLVFDVRVATVVPGKITGENKTYELKGIDLAMKLHYLKGLYFFNNTNITNSTSNNGTKNNGTTNNLWSVSEMKSVPMYDWLISYFVACGRIRASSDETGDRPSIKLNDAGIRVVEAQSSKTVDEWLAMEDFLSMQDQLIYNHALGPDLPFSPLVCLQVTWFKCGGISMGLSWAHILGDAFSATEFMNMWTQYMQGHHQKPKTLAIQHPSQPNYKPLSPSQEPTSVKRVNPVGDHWVNPTNCKIGTHTFHLTPQQLDQLHLKVHGSKMKDKDSSQFFEVITAIIWKSIAKIRNDLETKNVTICRPKTIKQEHGMPYNGQVLGTIEATFSVSSADPSTLVHLVAENYVDESNMVEELVNHDMSKFDYIVYGTNLTFVDMTQVDIYGFQIKRNRPTFASYTLDGVGDKGSILVLPGTKDGKLLVLHIDENEIEFLKHELNKEWCIA</sequence>
<dbReference type="OrthoDB" id="1862401at2759"/>
<dbReference type="Pfam" id="PF02458">
    <property type="entry name" value="Transferase"/>
    <property type="match status" value="1"/>
</dbReference>
<keyword evidence="3" id="KW-1185">Reference proteome</keyword>
<dbReference type="OMA" id="MACNETQ"/>
<dbReference type="Proteomes" id="UP000596660">
    <property type="component" value="Unplaced"/>
</dbReference>
<dbReference type="PANTHER" id="PTHR31642:SF259">
    <property type="entry name" value="PROTEIN ECERIFERUM 2"/>
    <property type="match status" value="1"/>
</dbReference>
<evidence type="ECO:0000313" key="3">
    <source>
        <dbReference type="Proteomes" id="UP000596660"/>
    </source>
</evidence>
<accession>A0A803LV50</accession>
<name>A0A803LV50_CHEQI</name>
<dbReference type="Gene3D" id="3.30.559.10">
    <property type="entry name" value="Chloramphenicol acetyltransferase-like domain"/>
    <property type="match status" value="2"/>
</dbReference>
<dbReference type="RefSeq" id="XP_021743736.1">
    <property type="nucleotide sequence ID" value="XM_021888044.1"/>
</dbReference>
<proteinExistence type="inferred from homology"/>
<dbReference type="EnsemblPlants" id="AUR62019094-RA">
    <property type="protein sequence ID" value="AUR62019094-RA:cds"/>
    <property type="gene ID" value="AUR62019094"/>
</dbReference>
<organism evidence="2 3">
    <name type="scientific">Chenopodium quinoa</name>
    <name type="common">Quinoa</name>
    <dbReference type="NCBI Taxonomy" id="63459"/>
    <lineage>
        <taxon>Eukaryota</taxon>
        <taxon>Viridiplantae</taxon>
        <taxon>Streptophyta</taxon>
        <taxon>Embryophyta</taxon>
        <taxon>Tracheophyta</taxon>
        <taxon>Spermatophyta</taxon>
        <taxon>Magnoliopsida</taxon>
        <taxon>eudicotyledons</taxon>
        <taxon>Gunneridae</taxon>
        <taxon>Pentapetalae</taxon>
        <taxon>Caryophyllales</taxon>
        <taxon>Chenopodiaceae</taxon>
        <taxon>Chenopodioideae</taxon>
        <taxon>Atripliceae</taxon>
        <taxon>Chenopodium</taxon>
    </lineage>
</organism>
<dbReference type="AlphaFoldDB" id="A0A803LV50"/>
<protein>
    <submittedName>
        <fullName evidence="2">Uncharacterized protein</fullName>
    </submittedName>
</protein>
<dbReference type="KEGG" id="cqi:110709795"/>
<reference evidence="2" key="1">
    <citation type="journal article" date="2017" name="Nature">
        <title>The genome of Chenopodium quinoa.</title>
        <authorList>
            <person name="Jarvis D.E."/>
            <person name="Ho Y.S."/>
            <person name="Lightfoot D.J."/>
            <person name="Schmoeckel S.M."/>
            <person name="Li B."/>
            <person name="Borm T.J.A."/>
            <person name="Ohyanagi H."/>
            <person name="Mineta K."/>
            <person name="Michell C.T."/>
            <person name="Saber N."/>
            <person name="Kharbatia N.M."/>
            <person name="Rupper R.R."/>
            <person name="Sharp A.R."/>
            <person name="Dally N."/>
            <person name="Boughton B.A."/>
            <person name="Woo Y.H."/>
            <person name="Gao G."/>
            <person name="Schijlen E.G.W.M."/>
            <person name="Guo X."/>
            <person name="Momin A.A."/>
            <person name="Negrao S."/>
            <person name="Al-Babili S."/>
            <person name="Gehring C."/>
            <person name="Roessner U."/>
            <person name="Jung C."/>
            <person name="Murphy K."/>
            <person name="Arold S.T."/>
            <person name="Gojobori T."/>
            <person name="van der Linden C.G."/>
            <person name="van Loo E.N."/>
            <person name="Jellen E.N."/>
            <person name="Maughan P.J."/>
            <person name="Tester M."/>
        </authorList>
    </citation>
    <scope>NUCLEOTIDE SEQUENCE [LARGE SCALE GENOMIC DNA]</scope>
    <source>
        <strain evidence="2">cv. PI 614886</strain>
    </source>
</reference>
<dbReference type="PANTHER" id="PTHR31642">
    <property type="entry name" value="TRICHOTHECENE 3-O-ACETYLTRANSFERASE"/>
    <property type="match status" value="1"/>
</dbReference>
<dbReference type="GO" id="GO:0016747">
    <property type="term" value="F:acyltransferase activity, transferring groups other than amino-acyl groups"/>
    <property type="evidence" value="ECO:0007669"/>
    <property type="project" value="TreeGrafter"/>
</dbReference>
<evidence type="ECO:0000256" key="1">
    <source>
        <dbReference type="ARBA" id="ARBA00009861"/>
    </source>
</evidence>
<reference evidence="2" key="2">
    <citation type="submission" date="2021-03" db="UniProtKB">
        <authorList>
            <consortium name="EnsemblPlants"/>
        </authorList>
    </citation>
    <scope>IDENTIFICATION</scope>
</reference>
<dbReference type="Gramene" id="AUR62019094-RA">
    <property type="protein sequence ID" value="AUR62019094-RA:cds"/>
    <property type="gene ID" value="AUR62019094"/>
</dbReference>